<dbReference type="Pfam" id="PF00005">
    <property type="entry name" value="ABC_tran"/>
    <property type="match status" value="1"/>
</dbReference>
<evidence type="ECO:0000256" key="1">
    <source>
        <dbReference type="ARBA" id="ARBA00022448"/>
    </source>
</evidence>
<dbReference type="InterPro" id="IPR003439">
    <property type="entry name" value="ABC_transporter-like_ATP-bd"/>
</dbReference>
<dbReference type="GO" id="GO:0016887">
    <property type="term" value="F:ATP hydrolysis activity"/>
    <property type="evidence" value="ECO:0007669"/>
    <property type="project" value="InterPro"/>
</dbReference>
<dbReference type="GO" id="GO:0016020">
    <property type="term" value="C:membrane"/>
    <property type="evidence" value="ECO:0007669"/>
    <property type="project" value="InterPro"/>
</dbReference>
<gene>
    <name evidence="6" type="ORF">IV500_14225</name>
</gene>
<name>A0A931G8T7_9MICC</name>
<proteinExistence type="predicted"/>
<evidence type="ECO:0000259" key="5">
    <source>
        <dbReference type="PROSITE" id="PS50893"/>
    </source>
</evidence>
<dbReference type="EMBL" id="JADNYM010000018">
    <property type="protein sequence ID" value="MBG0740534.1"/>
    <property type="molecule type" value="Genomic_DNA"/>
</dbReference>
<dbReference type="InterPro" id="IPR051782">
    <property type="entry name" value="ABC_Transporter_VariousFunc"/>
</dbReference>
<dbReference type="CDD" id="cd03225">
    <property type="entry name" value="ABC_cobalt_CbiO_domain1"/>
    <property type="match status" value="1"/>
</dbReference>
<evidence type="ECO:0000313" key="6">
    <source>
        <dbReference type="EMBL" id="MBG0740534.1"/>
    </source>
</evidence>
<dbReference type="GO" id="GO:0022857">
    <property type="term" value="F:transmembrane transporter activity"/>
    <property type="evidence" value="ECO:0007669"/>
    <property type="project" value="UniProtKB-ARBA"/>
</dbReference>
<keyword evidence="3 6" id="KW-0067">ATP-binding</keyword>
<dbReference type="RefSeq" id="WP_196397471.1">
    <property type="nucleotide sequence ID" value="NZ_JADNYM010000018.1"/>
</dbReference>
<dbReference type="InterPro" id="IPR027417">
    <property type="entry name" value="P-loop_NTPase"/>
</dbReference>
<sequence>MSKPHKPAKPAAGGGSATAVRPELVRADRLRVGYGTKPVCGEIAFTLREAEAIALVGPNGAGKSTVLKTVVGQLEAISGTTHIRGQEADDRRLDFRREVAMVFDDDAFFPALTVEEHLAIVAAGHGSTVVEDLIDTELEFFGLTGERAALPHNLSSGQRRRMLLAAAFVRPRSLLVLDEPEQRLDTGMRARLAERLRSEVDAGLGLLLVTHDPEFLSIVATRAIFVDDVVKKMTPDQAALAISSENPHAG</sequence>
<dbReference type="Proteomes" id="UP000655366">
    <property type="component" value="Unassembled WGS sequence"/>
</dbReference>
<dbReference type="SMART" id="SM00382">
    <property type="entry name" value="AAA"/>
    <property type="match status" value="1"/>
</dbReference>
<dbReference type="PANTHER" id="PTHR42939:SF1">
    <property type="entry name" value="ABC TRANSPORTER ATP-BINDING PROTEIN ALBC-RELATED"/>
    <property type="match status" value="1"/>
</dbReference>
<feature type="domain" description="ABC transporter" evidence="5">
    <location>
        <begin position="25"/>
        <end position="242"/>
    </location>
</feature>
<evidence type="ECO:0000256" key="2">
    <source>
        <dbReference type="ARBA" id="ARBA00022741"/>
    </source>
</evidence>
<evidence type="ECO:0000256" key="3">
    <source>
        <dbReference type="ARBA" id="ARBA00022840"/>
    </source>
</evidence>
<evidence type="ECO:0000313" key="7">
    <source>
        <dbReference type="Proteomes" id="UP000655366"/>
    </source>
</evidence>
<dbReference type="InterPro" id="IPR017871">
    <property type="entry name" value="ABC_transporter-like_CS"/>
</dbReference>
<dbReference type="PANTHER" id="PTHR42939">
    <property type="entry name" value="ABC TRANSPORTER ATP-BINDING PROTEIN ALBC-RELATED"/>
    <property type="match status" value="1"/>
</dbReference>
<keyword evidence="1" id="KW-0813">Transport</keyword>
<dbReference type="PROSITE" id="PS00211">
    <property type="entry name" value="ABC_TRANSPORTER_1"/>
    <property type="match status" value="1"/>
</dbReference>
<dbReference type="InterPro" id="IPR015856">
    <property type="entry name" value="ABC_transpr_CbiO/EcfA_su"/>
</dbReference>
<feature type="region of interest" description="Disordered" evidence="4">
    <location>
        <begin position="1"/>
        <end position="20"/>
    </location>
</feature>
<reference evidence="6 7" key="1">
    <citation type="submission" date="2020-11" db="EMBL/GenBank/DDBJ databases">
        <title>Arthrobacter antarcticus sp. nov., isolated from Antarctic Soil.</title>
        <authorList>
            <person name="Li J."/>
        </authorList>
    </citation>
    <scope>NUCLEOTIDE SEQUENCE [LARGE SCALE GENOMIC DNA]</scope>
    <source>
        <strain evidence="6 7">Z1-20</strain>
    </source>
</reference>
<accession>A0A931G8T7</accession>
<dbReference type="SUPFAM" id="SSF52540">
    <property type="entry name" value="P-loop containing nucleoside triphosphate hydrolases"/>
    <property type="match status" value="1"/>
</dbReference>
<organism evidence="6 7">
    <name type="scientific">Arthrobacter terrae</name>
    <dbReference type="NCBI Taxonomy" id="2935737"/>
    <lineage>
        <taxon>Bacteria</taxon>
        <taxon>Bacillati</taxon>
        <taxon>Actinomycetota</taxon>
        <taxon>Actinomycetes</taxon>
        <taxon>Micrococcales</taxon>
        <taxon>Micrococcaceae</taxon>
        <taxon>Arthrobacter</taxon>
    </lineage>
</organism>
<dbReference type="GO" id="GO:0005524">
    <property type="term" value="F:ATP binding"/>
    <property type="evidence" value="ECO:0007669"/>
    <property type="project" value="UniProtKB-KW"/>
</dbReference>
<keyword evidence="7" id="KW-1185">Reference proteome</keyword>
<dbReference type="Gene3D" id="3.40.50.300">
    <property type="entry name" value="P-loop containing nucleotide triphosphate hydrolases"/>
    <property type="match status" value="1"/>
</dbReference>
<dbReference type="PROSITE" id="PS50893">
    <property type="entry name" value="ABC_TRANSPORTER_2"/>
    <property type="match status" value="1"/>
</dbReference>
<keyword evidence="2" id="KW-0547">Nucleotide-binding</keyword>
<evidence type="ECO:0000256" key="4">
    <source>
        <dbReference type="SAM" id="MobiDB-lite"/>
    </source>
</evidence>
<dbReference type="InterPro" id="IPR003593">
    <property type="entry name" value="AAA+_ATPase"/>
</dbReference>
<protein>
    <submittedName>
        <fullName evidence="6">ABC transporter ATP-binding protein</fullName>
    </submittedName>
</protein>
<comment type="caution">
    <text evidence="6">The sequence shown here is derived from an EMBL/GenBank/DDBJ whole genome shotgun (WGS) entry which is preliminary data.</text>
</comment>
<dbReference type="AlphaFoldDB" id="A0A931G8T7"/>